<feature type="compositionally biased region" description="Basic and acidic residues" evidence="2">
    <location>
        <begin position="1751"/>
        <end position="1770"/>
    </location>
</feature>
<evidence type="ECO:0000256" key="2">
    <source>
        <dbReference type="SAM" id="MobiDB-lite"/>
    </source>
</evidence>
<evidence type="ECO:0000313" key="4">
    <source>
        <dbReference type="EMBL" id="KAK3087158.1"/>
    </source>
</evidence>
<name>A0AA88XT74_PINIB</name>
<dbReference type="GO" id="GO:0005813">
    <property type="term" value="C:centrosome"/>
    <property type="evidence" value="ECO:0007669"/>
    <property type="project" value="TreeGrafter"/>
</dbReference>
<sequence length="2052" mass="232506">MDTLLNIDDISWDTSLMFSPSSESDHGLILAADEGISSASHLTTMTSDHGSSTASNTAFDIDTIWSSVFGSDAEAEATLDWDNIWESGTTASNSRSNLTSDQIIDSGISSESSLVWESGINWDSSKDDNLLKNCGLEQRWDSDLWEEELVLDDINNSYDDDIYCQKLLKSLGKKEGEVEGFKELLHKAESALQASEGAVQDLQEQLRAEKGNGGNYLKTAEVQTQDSMADQLEEMRNLNTALQKERQIIQNLTDSMNSPTRNVNGSLAAELAAMQSLRKELQEGVDRNSQMLSRLLSQQMDKQDLDASFRRELRNLLDELAMKERYNNPVISIIKTVEKKCCLHTARDVLASQQRSDSTGSREQARSPACSGKTAWSESNLDRSTLSEPQHWSPNSRKSSTPQKQLSSSFTFGELPKSRGSPSHHWSPTRGNVSPDFTIPLNRQNLSDMTAPMLRRFIRQLQQQLEDLQRENTDLRKRPSGDGSLEDVKRLKEHYENLLAEMKTETDALRKRMFSYSVDIDTLKKELSSSNGENGTLKDRLSSCYRENKILRNKLGLEDDGLINYEALPCTKDLQNELIRVKYILKTSEETREELKRQLNSGSYTDMQKNRLSGERLKTNTKESSTQTIDLNDVLKSDLKDIRKIRSSQIPRLQRPTNLPVVGQHWSMDSPQVLRKLLEEARARIQQLESKLQGTEGTVRVQTHKMKHYKALLEDNGLKSRSPSLPRSNSETDLTSEVNGGRNFDCRRVTSHNDLPTLLLKESLESSQRKEEELLKSHVESLQQLLRETKKTNAELLQKLLNRQEGDAGIVKLEKQLKESRDYAEKMEDKLRSMQDSSLHQVLGSQKDEIKMLQKRLYDTQGSCVKVENWLDELSEFLSGLAADRDNDDINVADSMKRRVQQSKLILRSLSSATDLGKGIHSASIPGSPSTNHNEHGMDENIMLKEEVNRLNEELKKKNGRIVELMISLQKKDDLSNSQRDLIGMRDRENDIREGSNGRSSSSPPSAADGNVNDACYHGDVSGHHGDLPGYHGNGIGYHGNGVGYHGIGVGYHDNGVGYHGDMLGHHGNEIDYHRDIPGCHDKVDGIHGIDVCDGGNKVGQNGDVFYHPMDASLDKELPRSRMSNSLNGHGVQYNGVNRMSTDTLMDKFLTNQEARITDHSSRSRNDLTDSMTKRITLFGRESSFPYMNFNSDDRLYGNHRMADMNELDHTITPSVNATNDRNALDGRRLFDSSRHGNETMNVSSRHGQHSFVADLNMTQEDVEQIVLKCHAMEELNKTLRDELNMYEHLCKSEGIQTSPVKDRSPSKRSGDDHGIIQQNLAELKALRLKLEKQLSYNEGLFQHLNTSKHTNHFSNGECLCSQYQARIQELQHTIDHLSKLVQEKEYLISEKIITIKEKERIIVESKSESSEKERIIVKYRMDTEEKEQEIMELRAGNAEWKIKLDEVLAEKNEEKASYERSRKDTETKITQLDRTISGLQDKLALQGQSIHQQEQKLKEQFEIIQHQVSKIASQGSTIKQKKSHIEQLNETVQQLEMKIQQQRELISQKDTHVKELTESWQVQSEKLSDMEVRLMQHVQAAAASGQRGRVSDGHSSRHSSHMTREKEVKMVKENKRFREEIRVLREQLQMNKDLNKTLHLELSVYEKLEDGENQDLGGRDDDDIVRKLLCEIKHLRVVLERCITTNTQLREKLESYLEHQTSPTPPGRVNDESRPGGYKNEFLSSLLSSPPTQQSQSNRNGVPSFSPQKNNDREDVRHGTDTQTSHKLDVSAVSIEQLRGSKVTEPRLRLASGDSSVSGPLSAASSGNDSVHPLDTDLFHNPELPELEQTISTLHDDENLETSLSSTRSGFSDTFISYHVDDKPSLLADITNQRVDTDIRTLFAIGKLDHYEKLKKECSECEIILKGMDARIQERLKALKTSAPLKSIEYSTMKQLSLTAENLRICLHESSSLIGCFWTSSLPDPEAIGTKLKAQITMMKKEKSDLEAKYQHLSQIVKESSQRLHTTNQNKVETEEYIYRHLKKTSKVLSKANSNFMEQAKKAGLDPPTKE</sequence>
<feature type="compositionally biased region" description="Low complexity" evidence="2">
    <location>
        <begin position="1724"/>
        <end position="1738"/>
    </location>
</feature>
<organism evidence="4 5">
    <name type="scientific">Pinctada imbricata</name>
    <name type="common">Atlantic pearl-oyster</name>
    <name type="synonym">Pinctada martensii</name>
    <dbReference type="NCBI Taxonomy" id="66713"/>
    <lineage>
        <taxon>Eukaryota</taxon>
        <taxon>Metazoa</taxon>
        <taxon>Spiralia</taxon>
        <taxon>Lophotrochozoa</taxon>
        <taxon>Mollusca</taxon>
        <taxon>Bivalvia</taxon>
        <taxon>Autobranchia</taxon>
        <taxon>Pteriomorphia</taxon>
        <taxon>Pterioida</taxon>
        <taxon>Pterioidea</taxon>
        <taxon>Pteriidae</taxon>
        <taxon>Pinctada</taxon>
    </lineage>
</organism>
<dbReference type="InterPro" id="IPR056273">
    <property type="entry name" value="CDK5RAP2_MYOME_CC"/>
</dbReference>
<feature type="region of interest" description="Disordered" evidence="2">
    <location>
        <begin position="1697"/>
        <end position="1821"/>
    </location>
</feature>
<feature type="compositionally biased region" description="Polar residues" evidence="2">
    <location>
        <begin position="374"/>
        <end position="411"/>
    </location>
</feature>
<gene>
    <name evidence="4" type="ORF">FSP39_002455</name>
</gene>
<feature type="compositionally biased region" description="Basic and acidic residues" evidence="2">
    <location>
        <begin position="983"/>
        <end position="996"/>
    </location>
</feature>
<feature type="coiled-coil region" evidence="1">
    <location>
        <begin position="451"/>
        <end position="512"/>
    </location>
</feature>
<feature type="coiled-coil region" evidence="1">
    <location>
        <begin position="1445"/>
        <end position="1483"/>
    </location>
</feature>
<feature type="compositionally biased region" description="Polar residues" evidence="2">
    <location>
        <begin position="1739"/>
        <end position="1750"/>
    </location>
</feature>
<evidence type="ECO:0000256" key="1">
    <source>
        <dbReference type="SAM" id="Coils"/>
    </source>
</evidence>
<dbReference type="GO" id="GO:1903358">
    <property type="term" value="P:regulation of Golgi organization"/>
    <property type="evidence" value="ECO:0007669"/>
    <property type="project" value="TreeGrafter"/>
</dbReference>
<keyword evidence="1" id="KW-0175">Coiled coil</keyword>
<feature type="region of interest" description="Disordered" evidence="2">
    <location>
        <begin position="351"/>
        <end position="437"/>
    </location>
</feature>
<dbReference type="GO" id="GO:0090063">
    <property type="term" value="P:positive regulation of microtubule nucleation"/>
    <property type="evidence" value="ECO:0007669"/>
    <property type="project" value="TreeGrafter"/>
</dbReference>
<feature type="compositionally biased region" description="Polar residues" evidence="2">
    <location>
        <begin position="420"/>
        <end position="432"/>
    </location>
</feature>
<dbReference type="PANTHER" id="PTHR46501:SF6">
    <property type="entry name" value="SI:CH73-95L15.5"/>
    <property type="match status" value="1"/>
</dbReference>
<feature type="coiled-coil region" evidence="1">
    <location>
        <begin position="779"/>
        <end position="837"/>
    </location>
</feature>
<evidence type="ECO:0000259" key="3">
    <source>
        <dbReference type="Pfam" id="PF23246"/>
    </source>
</evidence>
<reference evidence="4" key="1">
    <citation type="submission" date="2019-08" db="EMBL/GenBank/DDBJ databases">
        <title>The improved chromosome-level genome for the pearl oyster Pinctada fucata martensii using PacBio sequencing and Hi-C.</title>
        <authorList>
            <person name="Zheng Z."/>
        </authorList>
    </citation>
    <scope>NUCLEOTIDE SEQUENCE</scope>
    <source>
        <strain evidence="4">ZZ-2019</strain>
        <tissue evidence="4">Adductor muscle</tissue>
    </source>
</reference>
<feature type="domain" description="CDK5 regulatory subunit-associated protein 2/Myomegalin coiled coil" evidence="3">
    <location>
        <begin position="198"/>
        <end position="300"/>
    </location>
</feature>
<feature type="coiled-coil region" evidence="1">
    <location>
        <begin position="1519"/>
        <end position="1546"/>
    </location>
</feature>
<accession>A0AA88XT74</accession>
<feature type="coiled-coil region" evidence="1">
    <location>
        <begin position="185"/>
        <end position="255"/>
    </location>
</feature>
<dbReference type="Pfam" id="PF23246">
    <property type="entry name" value="CC_CDK5RAP2"/>
    <property type="match status" value="1"/>
</dbReference>
<dbReference type="InterPro" id="IPR052593">
    <property type="entry name" value="MT-associated_AKAP9-binding"/>
</dbReference>
<feature type="region of interest" description="Disordered" evidence="2">
    <location>
        <begin position="978"/>
        <end position="1015"/>
    </location>
</feature>
<feature type="region of interest" description="Disordered" evidence="2">
    <location>
        <begin position="1581"/>
        <end position="1608"/>
    </location>
</feature>
<keyword evidence="5" id="KW-1185">Reference proteome</keyword>
<evidence type="ECO:0000313" key="5">
    <source>
        <dbReference type="Proteomes" id="UP001186944"/>
    </source>
</evidence>
<dbReference type="GO" id="GO:0007098">
    <property type="term" value="P:centrosome cycle"/>
    <property type="evidence" value="ECO:0007669"/>
    <property type="project" value="TreeGrafter"/>
</dbReference>
<dbReference type="GO" id="GO:0060090">
    <property type="term" value="F:molecular adaptor activity"/>
    <property type="evidence" value="ECO:0007669"/>
    <property type="project" value="TreeGrafter"/>
</dbReference>
<dbReference type="GO" id="GO:0005794">
    <property type="term" value="C:Golgi apparatus"/>
    <property type="evidence" value="ECO:0007669"/>
    <property type="project" value="TreeGrafter"/>
</dbReference>
<feature type="compositionally biased region" description="Polar residues" evidence="2">
    <location>
        <begin position="719"/>
        <end position="738"/>
    </location>
</feature>
<dbReference type="EMBL" id="VSWD01000011">
    <property type="protein sequence ID" value="KAK3087158.1"/>
    <property type="molecule type" value="Genomic_DNA"/>
</dbReference>
<feature type="region of interest" description="Disordered" evidence="2">
    <location>
        <begin position="716"/>
        <end position="740"/>
    </location>
</feature>
<feature type="compositionally biased region" description="Polar residues" evidence="2">
    <location>
        <begin position="351"/>
        <end position="362"/>
    </location>
</feature>
<comment type="caution">
    <text evidence="4">The sequence shown here is derived from an EMBL/GenBank/DDBJ whole genome shotgun (WGS) entry which is preliminary data.</text>
</comment>
<proteinExistence type="predicted"/>
<dbReference type="PANTHER" id="PTHR46501">
    <property type="entry name" value="MYOMEGALIN"/>
    <property type="match status" value="1"/>
</dbReference>
<protein>
    <recommendedName>
        <fullName evidence="3">CDK5 regulatory subunit-associated protein 2/Myomegalin coiled coil domain-containing protein</fullName>
    </recommendedName>
</protein>
<dbReference type="Proteomes" id="UP001186944">
    <property type="component" value="Unassembled WGS sequence"/>
</dbReference>
<feature type="coiled-coil region" evidence="1">
    <location>
        <begin position="934"/>
        <end position="968"/>
    </location>
</feature>
<feature type="compositionally biased region" description="Low complexity" evidence="2">
    <location>
        <begin position="1796"/>
        <end position="1808"/>
    </location>
</feature>